<dbReference type="Proteomes" id="UP001626550">
    <property type="component" value="Unassembled WGS sequence"/>
</dbReference>
<keyword evidence="3" id="KW-1185">Reference proteome</keyword>
<comment type="caution">
    <text evidence="2">The sequence shown here is derived from an EMBL/GenBank/DDBJ whole genome shotgun (WGS) entry which is preliminary data.</text>
</comment>
<dbReference type="AlphaFoldDB" id="A0ABD2Q369"/>
<dbReference type="Pfam" id="PF02330">
    <property type="entry name" value="MAM33"/>
    <property type="match status" value="1"/>
</dbReference>
<evidence type="ECO:0000256" key="1">
    <source>
        <dbReference type="ARBA" id="ARBA00005457"/>
    </source>
</evidence>
<comment type="similarity">
    <text evidence="1">Belongs to the MAM33 family.</text>
</comment>
<gene>
    <name evidence="2" type="primary">C1QBP</name>
    <name evidence="2" type="ORF">Ciccas_007561</name>
</gene>
<dbReference type="PANTHER" id="PTHR10826:SF1">
    <property type="entry name" value="COMPLEMENT COMPONENT 1 Q SUBCOMPONENT-BINDING PROTEIN, MITOCHONDRIAL"/>
    <property type="match status" value="1"/>
</dbReference>
<dbReference type="SUPFAM" id="SSF54529">
    <property type="entry name" value="Mitochondrial glycoprotein MAM33-like"/>
    <property type="match status" value="1"/>
</dbReference>
<dbReference type="InterPro" id="IPR036561">
    <property type="entry name" value="MAM33_sf"/>
</dbReference>
<reference evidence="2 3" key="1">
    <citation type="submission" date="2024-11" db="EMBL/GenBank/DDBJ databases">
        <title>Adaptive evolution of stress response genes in parasites aligns with host niche diversity.</title>
        <authorList>
            <person name="Hahn C."/>
            <person name="Resl P."/>
        </authorList>
    </citation>
    <scope>NUCLEOTIDE SEQUENCE [LARGE SCALE GENOMIC DNA]</scope>
    <source>
        <strain evidence="2">EGGRZ-B1_66</strain>
        <tissue evidence="2">Body</tissue>
    </source>
</reference>
<sequence>EVGASDLDVRPEMSIRIRKPSGKAIIFHCSLPSKEEEVAPEEEQGLKESFVVDSVELQELPGYFVYADLFDDNMYDHMMQLLADRGLNDQFQQELREFCAAEEHLLYRKFLTELKTFCEE</sequence>
<dbReference type="EMBL" id="JBJKFK010001179">
    <property type="protein sequence ID" value="KAL3313833.1"/>
    <property type="molecule type" value="Genomic_DNA"/>
</dbReference>
<feature type="non-terminal residue" evidence="2">
    <location>
        <position position="1"/>
    </location>
</feature>
<name>A0ABD2Q369_9PLAT</name>
<proteinExistence type="inferred from homology"/>
<evidence type="ECO:0000313" key="3">
    <source>
        <dbReference type="Proteomes" id="UP001626550"/>
    </source>
</evidence>
<organism evidence="2 3">
    <name type="scientific">Cichlidogyrus casuarinus</name>
    <dbReference type="NCBI Taxonomy" id="1844966"/>
    <lineage>
        <taxon>Eukaryota</taxon>
        <taxon>Metazoa</taxon>
        <taxon>Spiralia</taxon>
        <taxon>Lophotrochozoa</taxon>
        <taxon>Platyhelminthes</taxon>
        <taxon>Monogenea</taxon>
        <taxon>Monopisthocotylea</taxon>
        <taxon>Dactylogyridea</taxon>
        <taxon>Ancyrocephalidae</taxon>
        <taxon>Cichlidogyrus</taxon>
    </lineage>
</organism>
<evidence type="ECO:0000313" key="2">
    <source>
        <dbReference type="EMBL" id="KAL3313833.1"/>
    </source>
</evidence>
<dbReference type="Gene3D" id="3.10.280.10">
    <property type="entry name" value="Mitochondrial glycoprotein"/>
    <property type="match status" value="1"/>
</dbReference>
<protein>
    <submittedName>
        <fullName evidence="2">Complement component 1 Q subcomponent-binding protein, mitochondrial</fullName>
    </submittedName>
</protein>
<dbReference type="InterPro" id="IPR003428">
    <property type="entry name" value="MAM33"/>
</dbReference>
<accession>A0ABD2Q369</accession>
<dbReference type="PANTHER" id="PTHR10826">
    <property type="entry name" value="COMPLEMENT COMPONENT 1"/>
    <property type="match status" value="1"/>
</dbReference>